<evidence type="ECO:0000256" key="3">
    <source>
        <dbReference type="ARBA" id="ARBA00022837"/>
    </source>
</evidence>
<name>A0AAN4W4G7_9BACT</name>
<feature type="domain" description="Beta galactosidase small chain/" evidence="5">
    <location>
        <begin position="15"/>
        <end position="72"/>
    </location>
</feature>
<feature type="region of interest" description="Disordered" evidence="4">
    <location>
        <begin position="1"/>
        <end position="28"/>
    </location>
</feature>
<keyword evidence="7" id="KW-1185">Reference proteome</keyword>
<dbReference type="AlphaFoldDB" id="A0AAN4W4G7"/>
<dbReference type="Proteomes" id="UP001310022">
    <property type="component" value="Unassembled WGS sequence"/>
</dbReference>
<evidence type="ECO:0000256" key="2">
    <source>
        <dbReference type="ARBA" id="ARBA00011245"/>
    </source>
</evidence>
<comment type="cofactor">
    <cofactor evidence="1">
        <name>Ca(2+)</name>
        <dbReference type="ChEBI" id="CHEBI:29108"/>
    </cofactor>
</comment>
<protein>
    <recommendedName>
        <fullName evidence="5">Beta galactosidase small chain/ domain-containing protein</fullName>
    </recommendedName>
</protein>
<evidence type="ECO:0000313" key="7">
    <source>
        <dbReference type="Proteomes" id="UP001310022"/>
    </source>
</evidence>
<dbReference type="RefSeq" id="WP_338239539.1">
    <property type="nucleotide sequence ID" value="NZ_BQKE01000005.1"/>
</dbReference>
<dbReference type="Pfam" id="PF02929">
    <property type="entry name" value="Bgal_small_N"/>
    <property type="match status" value="1"/>
</dbReference>
<keyword evidence="3" id="KW-0106">Calcium</keyword>
<dbReference type="EMBL" id="BQKE01000005">
    <property type="protein sequence ID" value="GJM64473.1"/>
    <property type="molecule type" value="Genomic_DNA"/>
</dbReference>
<dbReference type="SUPFAM" id="SSF74650">
    <property type="entry name" value="Galactose mutarotase-like"/>
    <property type="match status" value="1"/>
</dbReference>
<feature type="compositionally biased region" description="Polar residues" evidence="4">
    <location>
        <begin position="1"/>
        <end position="27"/>
    </location>
</feature>
<dbReference type="GO" id="GO:0030246">
    <property type="term" value="F:carbohydrate binding"/>
    <property type="evidence" value="ECO:0007669"/>
    <property type="project" value="InterPro"/>
</dbReference>
<evidence type="ECO:0000313" key="6">
    <source>
        <dbReference type="EMBL" id="GJM64473.1"/>
    </source>
</evidence>
<organism evidence="6 7">
    <name type="scientific">Persicobacter diffluens</name>
    <dbReference type="NCBI Taxonomy" id="981"/>
    <lineage>
        <taxon>Bacteria</taxon>
        <taxon>Pseudomonadati</taxon>
        <taxon>Bacteroidota</taxon>
        <taxon>Cytophagia</taxon>
        <taxon>Cytophagales</taxon>
        <taxon>Persicobacteraceae</taxon>
        <taxon>Persicobacter</taxon>
    </lineage>
</organism>
<accession>A0AAN4W4G7</accession>
<comment type="subunit">
    <text evidence="2">Monomer.</text>
</comment>
<dbReference type="InterPro" id="IPR011013">
    <property type="entry name" value="Gal_mutarotase_sf_dom"/>
</dbReference>
<dbReference type="GO" id="GO:0005975">
    <property type="term" value="P:carbohydrate metabolic process"/>
    <property type="evidence" value="ECO:0007669"/>
    <property type="project" value="InterPro"/>
</dbReference>
<dbReference type="GO" id="GO:0004565">
    <property type="term" value="F:beta-galactosidase activity"/>
    <property type="evidence" value="ECO:0007669"/>
    <property type="project" value="InterPro"/>
</dbReference>
<dbReference type="InterPro" id="IPR014718">
    <property type="entry name" value="GH-type_carb-bd"/>
</dbReference>
<gene>
    <name evidence="6" type="ORF">PEDI_50250</name>
</gene>
<dbReference type="InterPro" id="IPR004199">
    <property type="entry name" value="B-gal_small/dom_5"/>
</dbReference>
<proteinExistence type="predicted"/>
<dbReference type="GO" id="GO:0009341">
    <property type="term" value="C:beta-galactosidase complex"/>
    <property type="evidence" value="ECO:0007669"/>
    <property type="project" value="InterPro"/>
</dbReference>
<reference evidence="6 7" key="1">
    <citation type="submission" date="2021-12" db="EMBL/GenBank/DDBJ databases">
        <title>Genome sequencing of bacteria with rrn-lacking chromosome and rrn-plasmid.</title>
        <authorList>
            <person name="Anda M."/>
            <person name="Iwasaki W."/>
        </authorList>
    </citation>
    <scope>NUCLEOTIDE SEQUENCE [LARGE SCALE GENOMIC DNA]</scope>
    <source>
        <strain evidence="6 7">NBRC 15940</strain>
    </source>
</reference>
<evidence type="ECO:0000259" key="5">
    <source>
        <dbReference type="Pfam" id="PF02929"/>
    </source>
</evidence>
<comment type="caution">
    <text evidence="6">The sequence shown here is derived from an EMBL/GenBank/DDBJ whole genome shotgun (WGS) entry which is preliminary data.</text>
</comment>
<dbReference type="Gene3D" id="2.70.98.10">
    <property type="match status" value="1"/>
</dbReference>
<evidence type="ECO:0000256" key="4">
    <source>
        <dbReference type="SAM" id="MobiDB-lite"/>
    </source>
</evidence>
<evidence type="ECO:0000256" key="1">
    <source>
        <dbReference type="ARBA" id="ARBA00001913"/>
    </source>
</evidence>
<sequence>MGQPTFEFNLQSKALSPQKANQRNLHTTDMLPLDEPILEIDALHMGVGGDTSWGAKPHAQYLIYPKAISWELVVEIGNDQSLSKL</sequence>